<gene>
    <name evidence="6" type="ORF">QE367_002597</name>
</gene>
<dbReference type="Proteomes" id="UP001260188">
    <property type="component" value="Unassembled WGS sequence"/>
</dbReference>
<proteinExistence type="inferred from homology"/>
<keyword evidence="4 6" id="KW-0067">ATP-binding</keyword>
<evidence type="ECO:0000256" key="1">
    <source>
        <dbReference type="ARBA" id="ARBA00005417"/>
    </source>
</evidence>
<feature type="domain" description="ABC transporter" evidence="5">
    <location>
        <begin position="7"/>
        <end position="232"/>
    </location>
</feature>
<dbReference type="InterPro" id="IPR003593">
    <property type="entry name" value="AAA+_ATPase"/>
</dbReference>
<keyword evidence="2" id="KW-0813">Transport</keyword>
<protein>
    <submittedName>
        <fullName evidence="6">ABC-2 type transport system ATP-binding protein</fullName>
    </submittedName>
</protein>
<dbReference type="InterPro" id="IPR027417">
    <property type="entry name" value="P-loop_NTPase"/>
</dbReference>
<organism evidence="6 7">
    <name type="scientific">Microbacterium paludicola</name>
    <dbReference type="NCBI Taxonomy" id="300019"/>
    <lineage>
        <taxon>Bacteria</taxon>
        <taxon>Bacillati</taxon>
        <taxon>Actinomycetota</taxon>
        <taxon>Actinomycetes</taxon>
        <taxon>Micrococcales</taxon>
        <taxon>Microbacteriaceae</taxon>
        <taxon>Microbacterium</taxon>
    </lineage>
</organism>
<dbReference type="PROSITE" id="PS50893">
    <property type="entry name" value="ABC_TRANSPORTER_2"/>
    <property type="match status" value="1"/>
</dbReference>
<evidence type="ECO:0000256" key="3">
    <source>
        <dbReference type="ARBA" id="ARBA00022741"/>
    </source>
</evidence>
<dbReference type="EMBL" id="JAVIZA010000001">
    <property type="protein sequence ID" value="MDR6168393.1"/>
    <property type="molecule type" value="Genomic_DNA"/>
</dbReference>
<dbReference type="RefSeq" id="WP_309667274.1">
    <property type="nucleotide sequence ID" value="NZ_JAVIZA010000001.1"/>
</dbReference>
<dbReference type="PANTHER" id="PTHR43335:SF4">
    <property type="entry name" value="ABC TRANSPORTER, ATP-BINDING PROTEIN"/>
    <property type="match status" value="1"/>
</dbReference>
<dbReference type="Pfam" id="PF00005">
    <property type="entry name" value="ABC_tran"/>
    <property type="match status" value="1"/>
</dbReference>
<evidence type="ECO:0000259" key="5">
    <source>
        <dbReference type="PROSITE" id="PS50893"/>
    </source>
</evidence>
<accession>A0ABU1I5D9</accession>
<name>A0ABU1I5D9_9MICO</name>
<evidence type="ECO:0000256" key="2">
    <source>
        <dbReference type="ARBA" id="ARBA00022448"/>
    </source>
</evidence>
<evidence type="ECO:0000256" key="4">
    <source>
        <dbReference type="ARBA" id="ARBA00022840"/>
    </source>
</evidence>
<reference evidence="6 7" key="1">
    <citation type="submission" date="2023-08" db="EMBL/GenBank/DDBJ databases">
        <title>Functional and genomic diversity of the sorghum phyllosphere microbiome.</title>
        <authorList>
            <person name="Shade A."/>
        </authorList>
    </citation>
    <scope>NUCLEOTIDE SEQUENCE [LARGE SCALE GENOMIC DNA]</scope>
    <source>
        <strain evidence="6 7">SORGH_AS_0919</strain>
    </source>
</reference>
<keyword evidence="3" id="KW-0547">Nucleotide-binding</keyword>
<dbReference type="GO" id="GO:0005524">
    <property type="term" value="F:ATP binding"/>
    <property type="evidence" value="ECO:0007669"/>
    <property type="project" value="UniProtKB-KW"/>
</dbReference>
<dbReference type="SUPFAM" id="SSF52540">
    <property type="entry name" value="P-loop containing nucleoside triphosphate hydrolases"/>
    <property type="match status" value="1"/>
</dbReference>
<dbReference type="PANTHER" id="PTHR43335">
    <property type="entry name" value="ABC TRANSPORTER, ATP-BINDING PROTEIN"/>
    <property type="match status" value="1"/>
</dbReference>
<evidence type="ECO:0000313" key="7">
    <source>
        <dbReference type="Proteomes" id="UP001260188"/>
    </source>
</evidence>
<keyword evidence="7" id="KW-1185">Reference proteome</keyword>
<evidence type="ECO:0000313" key="6">
    <source>
        <dbReference type="EMBL" id="MDR6168393.1"/>
    </source>
</evidence>
<comment type="caution">
    <text evidence="6">The sequence shown here is derived from an EMBL/GenBank/DDBJ whole genome shotgun (WGS) entry which is preliminary data.</text>
</comment>
<comment type="similarity">
    <text evidence="1">Belongs to the ABC transporter superfamily.</text>
</comment>
<dbReference type="Gene3D" id="3.40.50.300">
    <property type="entry name" value="P-loop containing nucleotide triphosphate hydrolases"/>
    <property type="match status" value="1"/>
</dbReference>
<dbReference type="InterPro" id="IPR003439">
    <property type="entry name" value="ABC_transporter-like_ATP-bd"/>
</dbReference>
<dbReference type="SMART" id="SM00382">
    <property type="entry name" value="AAA"/>
    <property type="match status" value="1"/>
</dbReference>
<sequence length="310" mass="32450">MADGQVLEFTDVAKRFGPVAAVDGLTARVEPGAVTGFLGPNGAGKTTTLRMLLGLIAPTSGSATIGGQRYRDLKHPLQTVGAVLESSSFHPGRSAAAHLRVYSHAAGIPASRVDDALGIVGLGDVAGRKVGGFSLGMRQRLGLAYALLGDPGVLVLDEPTNGLDPEGIRWIRRFLRDLAAEGRTVLVSSHLLAEVQQSVDSLMIITRGRLVYQGGIEHVVPQDEIATVVDAEDREALRRAISAAGFESDERRTGLAVRGADAPTVGRIAADAGIALTALQRKGPAFEEVFLELVSGARVHPSAATGEETR</sequence>